<comment type="caution">
    <text evidence="5">The sequence shown here is derived from an EMBL/GenBank/DDBJ whole genome shotgun (WGS) entry which is preliminary data.</text>
</comment>
<dbReference type="EMBL" id="CAKXYY010000014">
    <property type="protein sequence ID" value="CAH2354043.1"/>
    <property type="molecule type" value="Genomic_DNA"/>
</dbReference>
<dbReference type="InterPro" id="IPR029058">
    <property type="entry name" value="AB_hydrolase_fold"/>
</dbReference>
<proteinExistence type="predicted"/>
<dbReference type="SUPFAM" id="SSF53474">
    <property type="entry name" value="alpha/beta-Hydrolases"/>
    <property type="match status" value="1"/>
</dbReference>
<dbReference type="AlphaFoldDB" id="A0A9P0VYQ8"/>
<organism evidence="5 6">
    <name type="scientific">[Candida] railenensis</name>
    <dbReference type="NCBI Taxonomy" id="45579"/>
    <lineage>
        <taxon>Eukaryota</taxon>
        <taxon>Fungi</taxon>
        <taxon>Dikarya</taxon>
        <taxon>Ascomycota</taxon>
        <taxon>Saccharomycotina</taxon>
        <taxon>Pichiomycetes</taxon>
        <taxon>Debaryomycetaceae</taxon>
        <taxon>Kurtzmaniella</taxon>
    </lineage>
</organism>
<dbReference type="PANTHER" id="PTHR34853">
    <property type="match status" value="1"/>
</dbReference>
<evidence type="ECO:0000313" key="6">
    <source>
        <dbReference type="Proteomes" id="UP000837801"/>
    </source>
</evidence>
<feature type="signal peptide" evidence="4">
    <location>
        <begin position="1"/>
        <end position="19"/>
    </location>
</feature>
<comment type="catalytic activity">
    <reaction evidence="3">
        <text>a triacylglycerol + H2O = a diacylglycerol + a fatty acid + H(+)</text>
        <dbReference type="Rhea" id="RHEA:12044"/>
        <dbReference type="ChEBI" id="CHEBI:15377"/>
        <dbReference type="ChEBI" id="CHEBI:15378"/>
        <dbReference type="ChEBI" id="CHEBI:17855"/>
        <dbReference type="ChEBI" id="CHEBI:18035"/>
        <dbReference type="ChEBI" id="CHEBI:28868"/>
        <dbReference type="EC" id="3.1.1.3"/>
    </reaction>
    <physiologicalReaction direction="left-to-right" evidence="3">
        <dbReference type="Rhea" id="RHEA:12045"/>
    </physiologicalReaction>
</comment>
<protein>
    <submittedName>
        <fullName evidence="5">Lipase 5</fullName>
    </submittedName>
</protein>
<evidence type="ECO:0000313" key="5">
    <source>
        <dbReference type="EMBL" id="CAH2354043.1"/>
    </source>
</evidence>
<sequence>MKSYPFLVLLFTLLALVSSAPSSNGKPLIPQEDSFYDDPEDLQSYALGELIKIRKTPHQLRGIYIPISVKDSWQIMVRSSDVFGNATAIVSTIIEPFNADPSKLVTYNIAEDASAENCAPSYSLQYGANMDTLIAQIEMYFIQMALNEGWWVLVPDYEGKNSAFTAGRKAGKSVLDSIRGALNSVDFTGLDADPDIVMWGYSGGSIATGWAAALQPTYAPELGSKLRGAAVGGFAANISETILVCDNTLYAGLIPNGMWGLSREYPELEAIVESYMNTDRIPRFKHIAGLCLVPSIVESLYATLFSGAPSDQLWFPDGWNVFNDEKVKDILLNTTLAIDETEMPQIPFFVYHGLDDHIVPSSNTFRVYDIWSKAGIKSMEVSISNSTRHITEMLLGCPAAVTWLKKAFNNDTVDGTQFTYRSSNLDYPDVEPQIIDLIFGAGRTILDTNLGPIVSPDGTFISSLTSTQGKGNDTITDNPTINKRGFEDFDQLLEMHLHDMYLNKKKRNGMF</sequence>
<dbReference type="OrthoDB" id="2373480at2759"/>
<dbReference type="Gene3D" id="3.40.50.1820">
    <property type="entry name" value="alpha/beta hydrolase"/>
    <property type="match status" value="1"/>
</dbReference>
<dbReference type="PANTHER" id="PTHR34853:SF1">
    <property type="entry name" value="LIPASE 5"/>
    <property type="match status" value="1"/>
</dbReference>
<reference evidence="5" key="1">
    <citation type="submission" date="2022-03" db="EMBL/GenBank/DDBJ databases">
        <authorList>
            <person name="Legras J.-L."/>
            <person name="Devillers H."/>
            <person name="Grondin C."/>
        </authorList>
    </citation>
    <scope>NUCLEOTIDE SEQUENCE</scope>
    <source>
        <strain evidence="5">CLIB 1423</strain>
    </source>
</reference>
<dbReference type="InterPro" id="IPR005152">
    <property type="entry name" value="Lipase_secreted"/>
</dbReference>
<evidence type="ECO:0000256" key="4">
    <source>
        <dbReference type="SAM" id="SignalP"/>
    </source>
</evidence>
<dbReference type="GO" id="GO:0016042">
    <property type="term" value="P:lipid catabolic process"/>
    <property type="evidence" value="ECO:0007669"/>
    <property type="project" value="InterPro"/>
</dbReference>
<keyword evidence="1 4" id="KW-0732">Signal</keyword>
<keyword evidence="6" id="KW-1185">Reference proteome</keyword>
<feature type="chain" id="PRO_5040391550" evidence="4">
    <location>
        <begin position="20"/>
        <end position="511"/>
    </location>
</feature>
<evidence type="ECO:0000256" key="1">
    <source>
        <dbReference type="ARBA" id="ARBA00022729"/>
    </source>
</evidence>
<dbReference type="Pfam" id="PF03583">
    <property type="entry name" value="LIP"/>
    <property type="match status" value="1"/>
</dbReference>
<dbReference type="GO" id="GO:0004806">
    <property type="term" value="F:triacylglycerol lipase activity"/>
    <property type="evidence" value="ECO:0007669"/>
    <property type="project" value="UniProtKB-EC"/>
</dbReference>
<evidence type="ECO:0000256" key="2">
    <source>
        <dbReference type="ARBA" id="ARBA00023180"/>
    </source>
</evidence>
<dbReference type="Proteomes" id="UP000837801">
    <property type="component" value="Unassembled WGS sequence"/>
</dbReference>
<evidence type="ECO:0000256" key="3">
    <source>
        <dbReference type="ARBA" id="ARBA00023369"/>
    </source>
</evidence>
<accession>A0A9P0VYQ8</accession>
<gene>
    <name evidence="5" type="ORF">CLIB1423_14S00738</name>
</gene>
<name>A0A9P0VYQ8_9ASCO</name>
<keyword evidence="2" id="KW-0325">Glycoprotein</keyword>
<dbReference type="Gene3D" id="1.10.260.130">
    <property type="match status" value="1"/>
</dbReference>